<comment type="caution">
    <text evidence="1">The sequence shown here is derived from an EMBL/GenBank/DDBJ whole genome shotgun (WGS) entry which is preliminary data.</text>
</comment>
<dbReference type="Proteomes" id="UP000789759">
    <property type="component" value="Unassembled WGS sequence"/>
</dbReference>
<dbReference type="OrthoDB" id="2492101at2759"/>
<dbReference type="AlphaFoldDB" id="A0A9N9B3C9"/>
<keyword evidence="2" id="KW-1185">Reference proteome</keyword>
<proteinExistence type="predicted"/>
<name>A0A9N9B3C9_9GLOM</name>
<evidence type="ECO:0000313" key="1">
    <source>
        <dbReference type="EMBL" id="CAG8553526.1"/>
    </source>
</evidence>
<organism evidence="1 2">
    <name type="scientific">Cetraspora pellucida</name>
    <dbReference type="NCBI Taxonomy" id="1433469"/>
    <lineage>
        <taxon>Eukaryota</taxon>
        <taxon>Fungi</taxon>
        <taxon>Fungi incertae sedis</taxon>
        <taxon>Mucoromycota</taxon>
        <taxon>Glomeromycotina</taxon>
        <taxon>Glomeromycetes</taxon>
        <taxon>Diversisporales</taxon>
        <taxon>Gigasporaceae</taxon>
        <taxon>Cetraspora</taxon>
    </lineage>
</organism>
<reference evidence="1" key="1">
    <citation type="submission" date="2021-06" db="EMBL/GenBank/DDBJ databases">
        <authorList>
            <person name="Kallberg Y."/>
            <person name="Tangrot J."/>
            <person name="Rosling A."/>
        </authorList>
    </citation>
    <scope>NUCLEOTIDE SEQUENCE</scope>
    <source>
        <strain evidence="1">FL966</strain>
    </source>
</reference>
<protein>
    <submittedName>
        <fullName evidence="1">5072_t:CDS:1</fullName>
    </submittedName>
</protein>
<dbReference type="EMBL" id="CAJVQA010002637">
    <property type="protein sequence ID" value="CAG8553526.1"/>
    <property type="molecule type" value="Genomic_DNA"/>
</dbReference>
<sequence length="237" mass="27098">MSKIVESREIIKNLINLIWKVTEKKVVTVTFNSQLHLATIFLDNGINTTLNLEVPKDTDDNQNVKNAMDLKKNFVTFVFVLYAKKGDRGHILLCNGFCSKGFHTSKEYGSTYDDEVVNDKQSIHQTIGNPSEEDKNISEEQVKGKQKELFESNSDSDDVEKAYNKKKRLSCDPTNLQEMFLQHIDFNKVLTPVSLESSLPNHLQSVEDCHEYEISTKLYHCLKTKGLILHVDSNKNN</sequence>
<evidence type="ECO:0000313" key="2">
    <source>
        <dbReference type="Proteomes" id="UP000789759"/>
    </source>
</evidence>
<accession>A0A9N9B3C9</accession>
<gene>
    <name evidence="1" type="ORF">CPELLU_LOCUS4865</name>
</gene>